<dbReference type="PANTHER" id="PTHR12277">
    <property type="entry name" value="ALPHA/BETA HYDROLASE DOMAIN-CONTAINING PROTEIN"/>
    <property type="match status" value="1"/>
</dbReference>
<dbReference type="GO" id="GO:0008474">
    <property type="term" value="F:palmitoyl-(protein) hydrolase activity"/>
    <property type="evidence" value="ECO:0007669"/>
    <property type="project" value="TreeGrafter"/>
</dbReference>
<protein>
    <submittedName>
        <fullName evidence="2">Protein ABHD17C</fullName>
    </submittedName>
</protein>
<feature type="region of interest" description="Disordered" evidence="1">
    <location>
        <begin position="570"/>
        <end position="612"/>
    </location>
</feature>
<dbReference type="PANTHER" id="PTHR12277:SF81">
    <property type="entry name" value="PROTEIN ABHD13"/>
    <property type="match status" value="1"/>
</dbReference>
<dbReference type="SUPFAM" id="SSF53474">
    <property type="entry name" value="alpha/beta-Hydrolases"/>
    <property type="match status" value="1"/>
</dbReference>
<feature type="region of interest" description="Disordered" evidence="1">
    <location>
        <begin position="313"/>
        <end position="358"/>
    </location>
</feature>
<feature type="compositionally biased region" description="Low complexity" evidence="1">
    <location>
        <begin position="320"/>
        <end position="335"/>
    </location>
</feature>
<evidence type="ECO:0000313" key="2">
    <source>
        <dbReference type="EMBL" id="KAA0187035.1"/>
    </source>
</evidence>
<accession>A0A8E0RLQ3</accession>
<feature type="compositionally biased region" description="Low complexity" evidence="1">
    <location>
        <begin position="593"/>
        <end position="612"/>
    </location>
</feature>
<evidence type="ECO:0000256" key="1">
    <source>
        <dbReference type="SAM" id="MobiDB-lite"/>
    </source>
</evidence>
<evidence type="ECO:0000313" key="3">
    <source>
        <dbReference type="Proteomes" id="UP000728185"/>
    </source>
</evidence>
<feature type="compositionally biased region" description="Polar residues" evidence="1">
    <location>
        <begin position="479"/>
        <end position="491"/>
    </location>
</feature>
<reference evidence="2" key="1">
    <citation type="submission" date="2019-05" db="EMBL/GenBank/DDBJ databases">
        <title>Annotation for the trematode Fasciolopsis buski.</title>
        <authorList>
            <person name="Choi Y.-J."/>
        </authorList>
    </citation>
    <scope>NUCLEOTIDE SEQUENCE</scope>
    <source>
        <strain evidence="2">HT</strain>
        <tissue evidence="2">Whole worm</tissue>
    </source>
</reference>
<keyword evidence="3" id="KW-1185">Reference proteome</keyword>
<dbReference type="AlphaFoldDB" id="A0A8E0RLQ3"/>
<organism evidence="2 3">
    <name type="scientific">Fasciolopsis buskii</name>
    <dbReference type="NCBI Taxonomy" id="27845"/>
    <lineage>
        <taxon>Eukaryota</taxon>
        <taxon>Metazoa</taxon>
        <taxon>Spiralia</taxon>
        <taxon>Lophotrochozoa</taxon>
        <taxon>Platyhelminthes</taxon>
        <taxon>Trematoda</taxon>
        <taxon>Digenea</taxon>
        <taxon>Plagiorchiida</taxon>
        <taxon>Echinostomata</taxon>
        <taxon>Echinostomatoidea</taxon>
        <taxon>Fasciolidae</taxon>
        <taxon>Fasciolopsis</taxon>
    </lineage>
</organism>
<name>A0A8E0RLQ3_9TREM</name>
<comment type="caution">
    <text evidence="2">The sequence shown here is derived from an EMBL/GenBank/DDBJ whole genome shotgun (WGS) entry which is preliminary data.</text>
</comment>
<dbReference type="GO" id="GO:0005886">
    <property type="term" value="C:plasma membrane"/>
    <property type="evidence" value="ECO:0007669"/>
    <property type="project" value="TreeGrafter"/>
</dbReference>
<gene>
    <name evidence="2" type="ORF">FBUS_06858</name>
</gene>
<dbReference type="Proteomes" id="UP000728185">
    <property type="component" value="Unassembled WGS sequence"/>
</dbReference>
<feature type="region of interest" description="Disordered" evidence="1">
    <location>
        <begin position="469"/>
        <end position="514"/>
    </location>
</feature>
<dbReference type="GO" id="GO:0010008">
    <property type="term" value="C:endosome membrane"/>
    <property type="evidence" value="ECO:0007669"/>
    <property type="project" value="TreeGrafter"/>
</dbReference>
<feature type="compositionally biased region" description="Basic and acidic residues" evidence="1">
    <location>
        <begin position="639"/>
        <end position="650"/>
    </location>
</feature>
<sequence length="650" mass="71185">MNDLTCNSICQLLCCPPVPSKIAAKLAFMPPPASYQISPSAENDGQYSFAFASFLKDSFIHFLPDNIEVTKAKTRKGNTIAILYMRINPHTKLTFLLSHGNAVDLGLMVNFMHELGTKLNVNMMCYDYSGYGASSGRPLEKNLYADAESALDVLRTKFAVPLDKIVLYGQSIGTVPTVHLATLHRVAAVVLHSPLMSGLRVAFPRLKRNYCCDVFSNLARAPRILSPTLVIHGTRDEVVHINHGYRICSALAENVLLDPLFIDGAGHNDCEMFPQYLLRLSKLVTIEIPRLRGKNGIEAVNKSPRIVKCELHSSPPEANSALGDDTDLSSSSSHRLSQEFRNNSPTISKHSTHSSRSSRRCISPVVVESLRSILLKRRLLTKHSTVSLTGDTVNIDKTDISMTDSKQVSRSNPIFSSETNLSLVQNTELTISKPVEIVATRDSQLPAEVTQPEWSSNTEACAPVTIESPLNDTKHDIDTQSGTRSITPTNSPDHDDLNQLLLPPPPPPPSVSLLGDCLQSQEILWSLHAAGGRKNLTLPQNFNPHRLLNSDWSKLKTGTLPREFWQFSPSVQKPSAEEEISSGSSNEFQTQISRSTSTITTSSDSSTSVSGSETTVAVLGFVEKAPPTTSNSGMVERFSSTDHIKESNES</sequence>
<dbReference type="OrthoDB" id="446723at2759"/>
<dbReference type="EMBL" id="LUCM01009405">
    <property type="protein sequence ID" value="KAA0187035.1"/>
    <property type="molecule type" value="Genomic_DNA"/>
</dbReference>
<proteinExistence type="predicted"/>
<dbReference type="Gene3D" id="3.40.50.1820">
    <property type="entry name" value="alpha/beta hydrolase"/>
    <property type="match status" value="1"/>
</dbReference>
<feature type="region of interest" description="Disordered" evidence="1">
    <location>
        <begin position="625"/>
        <end position="650"/>
    </location>
</feature>
<feature type="compositionally biased region" description="Polar residues" evidence="1">
    <location>
        <begin position="581"/>
        <end position="592"/>
    </location>
</feature>
<dbReference type="InterPro" id="IPR029058">
    <property type="entry name" value="AB_hydrolase_fold"/>
</dbReference>